<protein>
    <recommendedName>
        <fullName evidence="1">NAD(P)-binding domain-containing protein</fullName>
    </recommendedName>
</protein>
<dbReference type="Gene3D" id="3.40.50.720">
    <property type="entry name" value="NAD(P)-binding Rossmann-like Domain"/>
    <property type="match status" value="1"/>
</dbReference>
<name>A0A381ZPY9_9ZZZZ</name>
<dbReference type="Pfam" id="PF13460">
    <property type="entry name" value="NAD_binding_10"/>
    <property type="match status" value="1"/>
</dbReference>
<dbReference type="SUPFAM" id="SSF51735">
    <property type="entry name" value="NAD(P)-binding Rossmann-fold domains"/>
    <property type="match status" value="1"/>
</dbReference>
<dbReference type="InterPro" id="IPR052718">
    <property type="entry name" value="NmrA-type_oxidoreductase"/>
</dbReference>
<feature type="domain" description="NAD(P)-binding" evidence="1">
    <location>
        <begin position="8"/>
        <end position="143"/>
    </location>
</feature>
<dbReference type="InterPro" id="IPR016040">
    <property type="entry name" value="NAD(P)-bd_dom"/>
</dbReference>
<dbReference type="Gene3D" id="3.90.25.10">
    <property type="entry name" value="UDP-galactose 4-epimerase, domain 1"/>
    <property type="match status" value="1"/>
</dbReference>
<proteinExistence type="predicted"/>
<evidence type="ECO:0000259" key="1">
    <source>
        <dbReference type="Pfam" id="PF13460"/>
    </source>
</evidence>
<dbReference type="EMBL" id="UINC01022183">
    <property type="protein sequence ID" value="SVA91269.1"/>
    <property type="molecule type" value="Genomic_DNA"/>
</dbReference>
<accession>A0A381ZPY9</accession>
<evidence type="ECO:0000313" key="2">
    <source>
        <dbReference type="EMBL" id="SVA91269.1"/>
    </source>
</evidence>
<dbReference type="PANTHER" id="PTHR47129:SF1">
    <property type="entry name" value="NMRA-LIKE DOMAIN-CONTAINING PROTEIN"/>
    <property type="match status" value="1"/>
</dbReference>
<organism evidence="2">
    <name type="scientific">marine metagenome</name>
    <dbReference type="NCBI Taxonomy" id="408172"/>
    <lineage>
        <taxon>unclassified sequences</taxon>
        <taxon>metagenomes</taxon>
        <taxon>ecological metagenomes</taxon>
    </lineage>
</organism>
<dbReference type="InterPro" id="IPR036291">
    <property type="entry name" value="NAD(P)-bd_dom_sf"/>
</dbReference>
<dbReference type="AlphaFoldDB" id="A0A381ZPY9"/>
<gene>
    <name evidence="2" type="ORF">METZ01_LOCUS144123</name>
</gene>
<sequence length="291" mass="31523">MKIAVTAASGRLGHAILKVLKEEVGADNVVGIARSPEKIDTLAVEKRRGDYGSAEDFVGAFDGIDIAIMISAPVTAGTDRVAMHRNLIEGAKRAGVRKMLYTSIIGNGQEEGTKFFATQQVNRQAEHDLKNSGLEWVVARNGLYLELDLKHIIRAGEVGVYQNNGGEGRCGYLTIDELAFGIAKLAMDDQHNGRICNLIGQTNTQAELVAMANQVFGLNVAYQPISAEDNIKRFMADETIAARGEEVARMLTGCFECIAAGAFDVGSDFEMATGRPAKTTLQQMEEILQRQ</sequence>
<dbReference type="PANTHER" id="PTHR47129">
    <property type="entry name" value="QUINONE OXIDOREDUCTASE 2"/>
    <property type="match status" value="1"/>
</dbReference>
<reference evidence="2" key="1">
    <citation type="submission" date="2018-05" db="EMBL/GenBank/DDBJ databases">
        <authorList>
            <person name="Lanie J.A."/>
            <person name="Ng W.-L."/>
            <person name="Kazmierczak K.M."/>
            <person name="Andrzejewski T.M."/>
            <person name="Davidsen T.M."/>
            <person name="Wayne K.J."/>
            <person name="Tettelin H."/>
            <person name="Glass J.I."/>
            <person name="Rusch D."/>
            <person name="Podicherti R."/>
            <person name="Tsui H.-C.T."/>
            <person name="Winkler M.E."/>
        </authorList>
    </citation>
    <scope>NUCLEOTIDE SEQUENCE</scope>
</reference>